<proteinExistence type="predicted"/>
<sequence>MIETVTLENCEMEFARFGTGAKAFIIIPGLSIKNVLKTADVVAEAYKIFAEDYTIYFFDRRKEIQPGYTLTEMADDIAGAMKKLNLPRADIFGFSQGGMIAQDIAIRYPELVNKLVLGSSSSYPEPMQKTVLGEWLRLAKAGETSALVNHFIEHAFSKKFVERYRRALLALYRKISPEELERFIICTNACDALNAYDSLEKIQCPVLVLGSGEDGVLSLDASVKIADKLKSLKKNVEFYIYEGYGHAAVDELPEYKTRIFQFLQK</sequence>
<gene>
    <name evidence="2" type="ORF">B0H50_102101</name>
</gene>
<accession>A0ABX5LPV0</accession>
<keyword evidence="3" id="KW-1185">Reference proteome</keyword>
<dbReference type="InterPro" id="IPR029058">
    <property type="entry name" value="AB_hydrolase_fold"/>
</dbReference>
<name>A0ABX5LPV0_9BACT</name>
<organism evidence="2 3">
    <name type="scientific">Hallerella porci</name>
    <dbReference type="NCBI Taxonomy" id="1945871"/>
    <lineage>
        <taxon>Bacteria</taxon>
        <taxon>Pseudomonadati</taxon>
        <taxon>Fibrobacterota</taxon>
        <taxon>Fibrobacteria</taxon>
        <taxon>Fibrobacterales</taxon>
        <taxon>Fibrobacteraceae</taxon>
        <taxon>Hallerella</taxon>
    </lineage>
</organism>
<dbReference type="Pfam" id="PF00561">
    <property type="entry name" value="Abhydrolase_1"/>
    <property type="match status" value="1"/>
</dbReference>
<reference evidence="2 3" key="1">
    <citation type="submission" date="2018-05" db="EMBL/GenBank/DDBJ databases">
        <title>Animal gut microbial communities from fecal samples from Wisconsin, USA.</title>
        <authorList>
            <person name="Neumann A."/>
        </authorList>
    </citation>
    <scope>NUCLEOTIDE SEQUENCE [LARGE SCALE GENOMIC DNA]</scope>
    <source>
        <strain evidence="2 3">UWS4</strain>
    </source>
</reference>
<feature type="domain" description="AB hydrolase-1" evidence="1">
    <location>
        <begin position="66"/>
        <end position="251"/>
    </location>
</feature>
<evidence type="ECO:0000259" key="1">
    <source>
        <dbReference type="Pfam" id="PF00561"/>
    </source>
</evidence>
<dbReference type="Proteomes" id="UP000245523">
    <property type="component" value="Unassembled WGS sequence"/>
</dbReference>
<evidence type="ECO:0000313" key="3">
    <source>
        <dbReference type="Proteomes" id="UP000245523"/>
    </source>
</evidence>
<dbReference type="InterPro" id="IPR000073">
    <property type="entry name" value="AB_hydrolase_1"/>
</dbReference>
<dbReference type="Gene3D" id="3.40.50.1820">
    <property type="entry name" value="alpha/beta hydrolase"/>
    <property type="match status" value="1"/>
</dbReference>
<dbReference type="SUPFAM" id="SSF53474">
    <property type="entry name" value="alpha/beta-Hydrolases"/>
    <property type="match status" value="1"/>
</dbReference>
<dbReference type="EMBL" id="QGHD01000002">
    <property type="protein sequence ID" value="PWL03929.1"/>
    <property type="molecule type" value="Genomic_DNA"/>
</dbReference>
<protein>
    <submittedName>
        <fullName evidence="2">Pimeloyl-ACP methyl ester carboxylesterase</fullName>
    </submittedName>
</protein>
<dbReference type="RefSeq" id="WP_106197564.1">
    <property type="nucleotide sequence ID" value="NZ_JAXEIU010000031.1"/>
</dbReference>
<dbReference type="PANTHER" id="PTHR43433:SF5">
    <property type="entry name" value="AB HYDROLASE-1 DOMAIN-CONTAINING PROTEIN"/>
    <property type="match status" value="1"/>
</dbReference>
<evidence type="ECO:0000313" key="2">
    <source>
        <dbReference type="EMBL" id="PWL03929.1"/>
    </source>
</evidence>
<dbReference type="InterPro" id="IPR050471">
    <property type="entry name" value="AB_hydrolase"/>
</dbReference>
<dbReference type="PANTHER" id="PTHR43433">
    <property type="entry name" value="HYDROLASE, ALPHA/BETA FOLD FAMILY PROTEIN"/>
    <property type="match status" value="1"/>
</dbReference>
<comment type="caution">
    <text evidence="2">The sequence shown here is derived from an EMBL/GenBank/DDBJ whole genome shotgun (WGS) entry which is preliminary data.</text>
</comment>
<dbReference type="PRINTS" id="PR00111">
    <property type="entry name" value="ABHYDROLASE"/>
</dbReference>